<dbReference type="AlphaFoldDB" id="A0A5M9MDP6"/>
<dbReference type="RefSeq" id="XP_033424422.1">
    <property type="nucleotide sequence ID" value="XM_033573870.1"/>
</dbReference>
<dbReference type="Proteomes" id="UP000324241">
    <property type="component" value="Unassembled WGS sequence"/>
</dbReference>
<protein>
    <submittedName>
        <fullName evidence="1">Uncharacterized protein</fullName>
    </submittedName>
</protein>
<reference evidence="1 2" key="1">
    <citation type="submission" date="2019-08" db="EMBL/GenBank/DDBJ databases">
        <title>The genome sequence of a newly discovered highly antifungal drug resistant Aspergillus species, Aspergillus tanneri NIH 1004.</title>
        <authorList>
            <person name="Mounaud S."/>
            <person name="Singh I."/>
            <person name="Joardar V."/>
            <person name="Pakala S."/>
            <person name="Pakala S."/>
            <person name="Venepally P."/>
            <person name="Chung J.K."/>
            <person name="Losada L."/>
            <person name="Nierman W.C."/>
        </authorList>
    </citation>
    <scope>NUCLEOTIDE SEQUENCE [LARGE SCALE GENOMIC DNA]</scope>
    <source>
        <strain evidence="1 2">NIH1004</strain>
    </source>
</reference>
<comment type="caution">
    <text evidence="1">The sequence shown here is derived from an EMBL/GenBank/DDBJ whole genome shotgun (WGS) entry which is preliminary data.</text>
</comment>
<gene>
    <name evidence="1" type="ORF">ATNIH1004_009272</name>
</gene>
<sequence length="145" mass="16418">MGMLWTRPAQMAIKGAISPQMAQLSISKSRINLTMEDLSMDELLNWGTGELTEFPDFDFFDSVISLDNQSQFLEDVPELTPDHQPAAQDTIDAINAMNRLVGELSSRVTALEDQLQSEHRKREALEHYIEELQAFLGQFSFAVQK</sequence>
<dbReference type="GeneID" id="54331974"/>
<organism evidence="1 2">
    <name type="scientific">Aspergillus tanneri</name>
    <dbReference type="NCBI Taxonomy" id="1220188"/>
    <lineage>
        <taxon>Eukaryota</taxon>
        <taxon>Fungi</taxon>
        <taxon>Dikarya</taxon>
        <taxon>Ascomycota</taxon>
        <taxon>Pezizomycotina</taxon>
        <taxon>Eurotiomycetes</taxon>
        <taxon>Eurotiomycetidae</taxon>
        <taxon>Eurotiales</taxon>
        <taxon>Aspergillaceae</taxon>
        <taxon>Aspergillus</taxon>
        <taxon>Aspergillus subgen. Circumdati</taxon>
    </lineage>
</organism>
<evidence type="ECO:0000313" key="1">
    <source>
        <dbReference type="EMBL" id="KAA8645061.1"/>
    </source>
</evidence>
<dbReference type="VEuPathDB" id="FungiDB:EYZ11_008375"/>
<dbReference type="EMBL" id="QUQM01000006">
    <property type="protein sequence ID" value="KAA8645061.1"/>
    <property type="molecule type" value="Genomic_DNA"/>
</dbReference>
<evidence type="ECO:0000313" key="2">
    <source>
        <dbReference type="Proteomes" id="UP000324241"/>
    </source>
</evidence>
<name>A0A5M9MDP6_9EURO</name>
<proteinExistence type="predicted"/>
<dbReference type="OrthoDB" id="4502649at2759"/>
<accession>A0A5M9MDP6</accession>